<dbReference type="AlphaFoldDB" id="A0A1Q9E6D4"/>
<dbReference type="EC" id="2.3.1.176" evidence="1"/>
<gene>
    <name evidence="9" type="ORF">AK812_SmicGene14127</name>
</gene>
<protein>
    <recommendedName>
        <fullName evidence="1">propanoyl-CoA C-acyltransferase</fullName>
        <ecNumber evidence="1">2.3.1.176</ecNumber>
    </recommendedName>
    <alternativeName>
        <fullName evidence="6">Propanoyl-CoA C-acyltransferase</fullName>
    </alternativeName>
</protein>
<comment type="caution">
    <text evidence="9">The sequence shown here is derived from an EMBL/GenBank/DDBJ whole genome shotgun (WGS) entry which is preliminary data.</text>
</comment>
<proteinExistence type="predicted"/>
<evidence type="ECO:0000256" key="6">
    <source>
        <dbReference type="ARBA" id="ARBA00032316"/>
    </source>
</evidence>
<evidence type="ECO:0000256" key="1">
    <source>
        <dbReference type="ARBA" id="ARBA00012352"/>
    </source>
</evidence>
<dbReference type="EMBL" id="LSRX01000249">
    <property type="protein sequence ID" value="OLQ02968.1"/>
    <property type="molecule type" value="Genomic_DNA"/>
</dbReference>
<evidence type="ECO:0000313" key="9">
    <source>
        <dbReference type="EMBL" id="OLQ02968.1"/>
    </source>
</evidence>
<keyword evidence="5" id="KW-0446">Lipid-binding</keyword>
<dbReference type="InterPro" id="IPR020613">
    <property type="entry name" value="Thiolase_CS"/>
</dbReference>
<keyword evidence="4" id="KW-0445">Lipid transport</keyword>
<dbReference type="GO" id="GO:0008289">
    <property type="term" value="F:lipid binding"/>
    <property type="evidence" value="ECO:0007669"/>
    <property type="project" value="UniProtKB-KW"/>
</dbReference>
<evidence type="ECO:0000256" key="3">
    <source>
        <dbReference type="ARBA" id="ARBA00022679"/>
    </source>
</evidence>
<dbReference type="InterPro" id="IPR055140">
    <property type="entry name" value="Thiolase_C_2"/>
</dbReference>
<dbReference type="Pfam" id="PF00108">
    <property type="entry name" value="Thiolase_N"/>
    <property type="match status" value="1"/>
</dbReference>
<dbReference type="InterPro" id="IPR016039">
    <property type="entry name" value="Thiolase-like"/>
</dbReference>
<feature type="domain" description="Thiolase N-terminal" evidence="7">
    <location>
        <begin position="97"/>
        <end position="307"/>
    </location>
</feature>
<dbReference type="GO" id="GO:0016747">
    <property type="term" value="F:acyltransferase activity, transferring groups other than amino-acyl groups"/>
    <property type="evidence" value="ECO:0007669"/>
    <property type="project" value="InterPro"/>
</dbReference>
<feature type="domain" description="Thiolase C-terminal" evidence="8">
    <location>
        <begin position="335"/>
        <end position="468"/>
    </location>
</feature>
<dbReference type="OrthoDB" id="542135at2759"/>
<dbReference type="Pfam" id="PF22691">
    <property type="entry name" value="Thiolase_C_1"/>
    <property type="match status" value="1"/>
</dbReference>
<dbReference type="PANTHER" id="PTHR42870">
    <property type="entry name" value="ACETYL-COA C-ACETYLTRANSFERASE"/>
    <property type="match status" value="1"/>
</dbReference>
<name>A0A1Q9E6D4_SYMMI</name>
<organism evidence="9 10">
    <name type="scientific">Symbiodinium microadriaticum</name>
    <name type="common">Dinoflagellate</name>
    <name type="synonym">Zooxanthella microadriatica</name>
    <dbReference type="NCBI Taxonomy" id="2951"/>
    <lineage>
        <taxon>Eukaryota</taxon>
        <taxon>Sar</taxon>
        <taxon>Alveolata</taxon>
        <taxon>Dinophyceae</taxon>
        <taxon>Suessiales</taxon>
        <taxon>Symbiodiniaceae</taxon>
        <taxon>Symbiodinium</taxon>
    </lineage>
</organism>
<evidence type="ECO:0000256" key="5">
    <source>
        <dbReference type="ARBA" id="ARBA00023121"/>
    </source>
</evidence>
<dbReference type="InterPro" id="IPR020616">
    <property type="entry name" value="Thiolase_N"/>
</dbReference>
<evidence type="ECO:0000256" key="4">
    <source>
        <dbReference type="ARBA" id="ARBA00023055"/>
    </source>
</evidence>
<dbReference type="CDD" id="cd00829">
    <property type="entry name" value="SCP-x_thiolase"/>
    <property type="match status" value="1"/>
</dbReference>
<dbReference type="PROSITE" id="PS00737">
    <property type="entry name" value="THIOLASE_2"/>
    <property type="match status" value="1"/>
</dbReference>
<evidence type="ECO:0000313" key="10">
    <source>
        <dbReference type="Proteomes" id="UP000186817"/>
    </source>
</evidence>
<sequence>MPEAASVSGSEFLPHAQQDISEVRTARHTAALPPQPCDRLLIRPVLKTQLLCCSGFQPLLTSGLAAMLRKVFLAGGHVTPFVGKGSPNFQKGLKGLKEYFAESIQGAFRETGAKPEAIDRIYVGNFAGELFNSQGHLGAAVAAAHPALLHRPSMRVEAACASGGLACAEAVRAICAGDDIVLAVGVEVQTEADSRTGGTYLARAADFKRQSGLDDFTFPALFARRAKAYLEKYPEVKMADLATVGVKAYSNGNKNPLAHMHSVKRPLEKAVAGPEFLKNEELKPFVRATHCSQVSDGGAAAIFVSEEGLRKCGLSKHQAVEIVATDYGAGDLWSDPEDLAVMDTTRAVVSRMLASAGVKPSDLDVAEVHDCFAIAEILMYEAIGLAPPGKGTELVKSGATSLEGKIPVNTGGGLISFGHPVGATGVKQVLEIYRQMKGLCGDYQMKSQPNLGLCVNMGGDDKTCSAMLLRNTAPASKL</sequence>
<dbReference type="PANTHER" id="PTHR42870:SF1">
    <property type="entry name" value="NON-SPECIFIC LIPID-TRANSFER PROTEIN-LIKE 2"/>
    <property type="match status" value="1"/>
</dbReference>
<evidence type="ECO:0000256" key="2">
    <source>
        <dbReference type="ARBA" id="ARBA00022448"/>
    </source>
</evidence>
<reference evidence="9 10" key="1">
    <citation type="submission" date="2016-02" db="EMBL/GenBank/DDBJ databases">
        <title>Genome analysis of coral dinoflagellate symbionts highlights evolutionary adaptations to a symbiotic lifestyle.</title>
        <authorList>
            <person name="Aranda M."/>
            <person name="Li Y."/>
            <person name="Liew Y.J."/>
            <person name="Baumgarten S."/>
            <person name="Simakov O."/>
            <person name="Wilson M."/>
            <person name="Piel J."/>
            <person name="Ashoor H."/>
            <person name="Bougouffa S."/>
            <person name="Bajic V.B."/>
            <person name="Ryu T."/>
            <person name="Ravasi T."/>
            <person name="Bayer T."/>
            <person name="Micklem G."/>
            <person name="Kim H."/>
            <person name="Bhak J."/>
            <person name="Lajeunesse T.C."/>
            <person name="Voolstra C.R."/>
        </authorList>
    </citation>
    <scope>NUCLEOTIDE SEQUENCE [LARGE SCALE GENOMIC DNA]</scope>
    <source>
        <strain evidence="9 10">CCMP2467</strain>
    </source>
</reference>
<evidence type="ECO:0000259" key="8">
    <source>
        <dbReference type="Pfam" id="PF22691"/>
    </source>
</evidence>
<keyword evidence="2" id="KW-0813">Transport</keyword>
<dbReference type="SUPFAM" id="SSF53901">
    <property type="entry name" value="Thiolase-like"/>
    <property type="match status" value="1"/>
</dbReference>
<keyword evidence="3" id="KW-0808">Transferase</keyword>
<accession>A0A1Q9E6D4</accession>
<dbReference type="OMA" id="PSLYAMM"/>
<evidence type="ECO:0000259" key="7">
    <source>
        <dbReference type="Pfam" id="PF00108"/>
    </source>
</evidence>
<dbReference type="Gene3D" id="3.40.47.10">
    <property type="match status" value="1"/>
</dbReference>
<dbReference type="GO" id="GO:0006869">
    <property type="term" value="P:lipid transport"/>
    <property type="evidence" value="ECO:0007669"/>
    <property type="project" value="UniProtKB-KW"/>
</dbReference>
<dbReference type="Proteomes" id="UP000186817">
    <property type="component" value="Unassembled WGS sequence"/>
</dbReference>
<keyword evidence="10" id="KW-1185">Reference proteome</keyword>